<evidence type="ECO:0000313" key="8">
    <source>
        <dbReference type="Proteomes" id="UP000249239"/>
    </source>
</evidence>
<evidence type="ECO:0000259" key="6">
    <source>
        <dbReference type="PROSITE" id="PS50249"/>
    </source>
</evidence>
<comment type="caution">
    <text evidence="7">The sequence shown here is derived from an EMBL/GenBank/DDBJ whole genome shotgun (WGS) entry which is preliminary data.</text>
</comment>
<feature type="domain" description="MPN" evidence="6">
    <location>
        <begin position="21"/>
        <end position="146"/>
    </location>
</feature>
<evidence type="ECO:0000256" key="5">
    <source>
        <dbReference type="ARBA" id="ARBA00023049"/>
    </source>
</evidence>
<accession>A0A2W7NN53</accession>
<dbReference type="GO" id="GO:0046872">
    <property type="term" value="F:metal ion binding"/>
    <property type="evidence" value="ECO:0007669"/>
    <property type="project" value="UniProtKB-KW"/>
</dbReference>
<keyword evidence="1" id="KW-0645">Protease</keyword>
<evidence type="ECO:0000256" key="4">
    <source>
        <dbReference type="ARBA" id="ARBA00022833"/>
    </source>
</evidence>
<dbReference type="InterPro" id="IPR037518">
    <property type="entry name" value="MPN"/>
</dbReference>
<evidence type="ECO:0000256" key="1">
    <source>
        <dbReference type="ARBA" id="ARBA00022670"/>
    </source>
</evidence>
<evidence type="ECO:0000256" key="2">
    <source>
        <dbReference type="ARBA" id="ARBA00022723"/>
    </source>
</evidence>
<keyword evidence="4" id="KW-0862">Zinc</keyword>
<dbReference type="GO" id="GO:0008237">
    <property type="term" value="F:metallopeptidase activity"/>
    <property type="evidence" value="ECO:0007669"/>
    <property type="project" value="UniProtKB-KW"/>
</dbReference>
<dbReference type="Proteomes" id="UP000249239">
    <property type="component" value="Unassembled WGS sequence"/>
</dbReference>
<dbReference type="InterPro" id="IPR025657">
    <property type="entry name" value="RadC_JAB"/>
</dbReference>
<dbReference type="Gene3D" id="3.40.140.10">
    <property type="entry name" value="Cytidine Deaminase, domain 2"/>
    <property type="match status" value="1"/>
</dbReference>
<name>A0A2W7NN53_9BACT</name>
<keyword evidence="5" id="KW-0482">Metalloprotease</keyword>
<evidence type="ECO:0000313" key="7">
    <source>
        <dbReference type="EMBL" id="PZX18084.1"/>
    </source>
</evidence>
<dbReference type="RefSeq" id="WP_111444827.1">
    <property type="nucleotide sequence ID" value="NZ_QKZK01000007.1"/>
</dbReference>
<dbReference type="PROSITE" id="PS01302">
    <property type="entry name" value="UPF0758"/>
    <property type="match status" value="1"/>
</dbReference>
<reference evidence="7 8" key="1">
    <citation type="submission" date="2018-06" db="EMBL/GenBank/DDBJ databases">
        <title>Genomic Encyclopedia of Archaeal and Bacterial Type Strains, Phase II (KMG-II): from individual species to whole genera.</title>
        <authorList>
            <person name="Goeker M."/>
        </authorList>
    </citation>
    <scope>NUCLEOTIDE SEQUENCE [LARGE SCALE GENOMIC DNA]</scope>
    <source>
        <strain evidence="7 8">DSM 6779</strain>
    </source>
</reference>
<dbReference type="InterPro" id="IPR001405">
    <property type="entry name" value="UPF0758"/>
</dbReference>
<dbReference type="EMBL" id="QKZK01000007">
    <property type="protein sequence ID" value="PZX18084.1"/>
    <property type="molecule type" value="Genomic_DNA"/>
</dbReference>
<dbReference type="PROSITE" id="PS50249">
    <property type="entry name" value="MPN"/>
    <property type="match status" value="1"/>
</dbReference>
<evidence type="ECO:0000256" key="3">
    <source>
        <dbReference type="ARBA" id="ARBA00022801"/>
    </source>
</evidence>
<dbReference type="PANTHER" id="PTHR30471">
    <property type="entry name" value="DNA REPAIR PROTEIN RADC"/>
    <property type="match status" value="1"/>
</dbReference>
<keyword evidence="8" id="KW-1185">Reference proteome</keyword>
<keyword evidence="3" id="KW-0378">Hydrolase</keyword>
<dbReference type="AlphaFoldDB" id="A0A2W7NN53"/>
<dbReference type="OrthoDB" id="9804482at2"/>
<dbReference type="Pfam" id="PF04002">
    <property type="entry name" value="RadC"/>
    <property type="match status" value="1"/>
</dbReference>
<dbReference type="InterPro" id="IPR020891">
    <property type="entry name" value="UPF0758_CS"/>
</dbReference>
<organism evidence="7 8">
    <name type="scientific">Breznakibacter xylanolyticus</name>
    <dbReference type="NCBI Taxonomy" id="990"/>
    <lineage>
        <taxon>Bacteria</taxon>
        <taxon>Pseudomonadati</taxon>
        <taxon>Bacteroidota</taxon>
        <taxon>Bacteroidia</taxon>
        <taxon>Marinilabiliales</taxon>
        <taxon>Marinilabiliaceae</taxon>
        <taxon>Breznakibacter</taxon>
    </lineage>
</organism>
<protein>
    <submittedName>
        <fullName evidence="7">DNA repair protein RadC</fullName>
    </submittedName>
</protein>
<sequence length="146" mass="16138">MKVSEIKLVYKTKQRTKDRPQVRCSKDAATVFKPFFDTDTIELKEEIHLMLLNASAKVLGVVNLCHGTGGSAFVDKRLIAAAAIKSNAKQVILAHNHPSGNNTPSPDDIISTKEVRKALNLFNISLNDHLIITKTDYYSMADNGEI</sequence>
<keyword evidence="2" id="KW-0479">Metal-binding</keyword>
<dbReference type="CDD" id="cd08071">
    <property type="entry name" value="MPN_DUF2466"/>
    <property type="match status" value="1"/>
</dbReference>
<dbReference type="GO" id="GO:0006508">
    <property type="term" value="P:proteolysis"/>
    <property type="evidence" value="ECO:0007669"/>
    <property type="project" value="UniProtKB-KW"/>
</dbReference>
<proteinExistence type="predicted"/>
<dbReference type="PANTHER" id="PTHR30471:SF3">
    <property type="entry name" value="UPF0758 PROTEIN YEES-RELATED"/>
    <property type="match status" value="1"/>
</dbReference>
<gene>
    <name evidence="7" type="ORF">LX69_01121</name>
</gene>